<organism evidence="4 5">
    <name type="scientific">Vitis vinifera</name>
    <name type="common">Grape</name>
    <dbReference type="NCBI Taxonomy" id="29760"/>
    <lineage>
        <taxon>Eukaryota</taxon>
        <taxon>Viridiplantae</taxon>
        <taxon>Streptophyta</taxon>
        <taxon>Embryophyta</taxon>
        <taxon>Tracheophyta</taxon>
        <taxon>Spermatophyta</taxon>
        <taxon>Magnoliopsida</taxon>
        <taxon>eudicotyledons</taxon>
        <taxon>Gunneridae</taxon>
        <taxon>Pentapetalae</taxon>
        <taxon>rosids</taxon>
        <taxon>Vitales</taxon>
        <taxon>Vitaceae</taxon>
        <taxon>Viteae</taxon>
        <taxon>Vitis</taxon>
    </lineage>
</organism>
<feature type="coiled-coil region" evidence="1">
    <location>
        <begin position="654"/>
        <end position="748"/>
    </location>
</feature>
<dbReference type="Proteomes" id="UP000288805">
    <property type="component" value="Unassembled WGS sequence"/>
</dbReference>
<keyword evidence="1" id="KW-0175">Coiled coil</keyword>
<reference evidence="4 5" key="1">
    <citation type="journal article" date="2018" name="PLoS Genet.">
        <title>Population sequencing reveals clonal diversity and ancestral inbreeding in the grapevine cultivar Chardonnay.</title>
        <authorList>
            <person name="Roach M.J."/>
            <person name="Johnson D.L."/>
            <person name="Bohlmann J."/>
            <person name="van Vuuren H.J."/>
            <person name="Jones S.J."/>
            <person name="Pretorius I.S."/>
            <person name="Schmidt S.A."/>
            <person name="Borneman A.R."/>
        </authorList>
    </citation>
    <scope>NUCLEOTIDE SEQUENCE [LARGE SCALE GENOMIC DNA]</scope>
    <source>
        <strain evidence="5">cv. Chardonnay</strain>
        <tissue evidence="4">Leaf</tissue>
    </source>
</reference>
<feature type="region of interest" description="Disordered" evidence="2">
    <location>
        <begin position="408"/>
        <end position="427"/>
    </location>
</feature>
<name>A0A438HXX5_VITVI</name>
<comment type="caution">
    <text evidence="4">The sequence shown here is derived from an EMBL/GenBank/DDBJ whole genome shotgun (WGS) entry which is preliminary data.</text>
</comment>
<feature type="region of interest" description="Disordered" evidence="2">
    <location>
        <begin position="573"/>
        <end position="610"/>
    </location>
</feature>
<keyword evidence="3" id="KW-0472">Membrane</keyword>
<keyword evidence="3" id="KW-0812">Transmembrane</keyword>
<gene>
    <name evidence="4" type="ORF">CK203_045471</name>
</gene>
<dbReference type="EMBL" id="QGNW01000165">
    <property type="protein sequence ID" value="RVW89311.1"/>
    <property type="molecule type" value="Genomic_DNA"/>
</dbReference>
<accession>A0A438HXX5</accession>
<evidence type="ECO:0000313" key="5">
    <source>
        <dbReference type="Proteomes" id="UP000288805"/>
    </source>
</evidence>
<proteinExistence type="predicted"/>
<sequence>MDVSLESKSLPSVGNSRKSYLQVTSQRLARGKLVHLYGWRSLALPSVGPVQTRSARFRRGTRRTAKSLRSNRLISQRCEVIFHLVVFGVHRDGKLQGGNTALYKKAAKSSRNKRVISQRCAKFFIQLGVIGLQWLFLFASSPYILDLLMAAKDFTTLVLHVSELQIALPKIPHNSPQSRIALQRAIQRGAPISPSVAVQGISVLQPDSPEYIHPNMVWVLMGCSILNMLFNLDLSLLEVLFIYSIKKLKTDIFSFVACLPSMQLVTSLPDSTKGAARGHVLVKGIWAGLRTHLNRPFSHNRSLKIPGQNKMGKLVEWVEKASFDRLNRLFEIAAAERSCDTLLSAQNLRSVMKEPQSYVLNILPRRLPEEVVAGESFKICLSTLRCRRALVEGSGWQTVRAFSCWHSSKEEEEGGNNTRARKSSSALHLKWPRTRRGSEPLGALLSAAARLALLAEEAASINTPGSPHPDAGAVEAVCADVSPLMATPMEEMGAESQSLPSVRPNLPALLPVKGPASRRLSLARNLKSGLIGWLQDRFQETLEVSCSSVQDDHPDGGETEMAIETPAVLVVVPDEGTPGETQPAENEGAPELEEELPSNASSGGSPVDDATCISAGSFSYAELEEKLKQIPSGSTVAMPSVRMFDVVETRKDSENQLRLRLEEAEASLSTARGDNEALQADLDVATSREESMDARLHEAEDEVALLRGEVRQLRTEVSIEKKQKKDLQLRLTAQKEELEGEFAAEREELEADY</sequence>
<protein>
    <submittedName>
        <fullName evidence="4">Uncharacterized protein</fullName>
    </submittedName>
</protein>
<dbReference type="AlphaFoldDB" id="A0A438HXX5"/>
<feature type="compositionally biased region" description="Polar residues" evidence="2">
    <location>
        <begin position="415"/>
        <end position="426"/>
    </location>
</feature>
<evidence type="ECO:0000313" key="4">
    <source>
        <dbReference type="EMBL" id="RVW89311.1"/>
    </source>
</evidence>
<evidence type="ECO:0000256" key="3">
    <source>
        <dbReference type="SAM" id="Phobius"/>
    </source>
</evidence>
<evidence type="ECO:0000256" key="1">
    <source>
        <dbReference type="SAM" id="Coils"/>
    </source>
</evidence>
<evidence type="ECO:0000256" key="2">
    <source>
        <dbReference type="SAM" id="MobiDB-lite"/>
    </source>
</evidence>
<feature type="transmembrane region" description="Helical" evidence="3">
    <location>
        <begin position="123"/>
        <end position="145"/>
    </location>
</feature>
<keyword evidence="3" id="KW-1133">Transmembrane helix</keyword>